<name>A0AA49JFV0_9BACT</name>
<accession>A0AA49JFV0</accession>
<keyword evidence="1" id="KW-1133">Transmembrane helix</keyword>
<feature type="transmembrane region" description="Helical" evidence="1">
    <location>
        <begin position="124"/>
        <end position="152"/>
    </location>
</feature>
<evidence type="ECO:0000259" key="2">
    <source>
        <dbReference type="Pfam" id="PF13386"/>
    </source>
</evidence>
<feature type="transmembrane region" description="Helical" evidence="1">
    <location>
        <begin position="158"/>
        <end position="181"/>
    </location>
</feature>
<reference evidence="3" key="1">
    <citation type="journal article" date="2023" name="Comput. Struct. Biotechnol. J.">
        <title>Discovery of a novel marine Bacteroidetes with a rich repertoire of carbohydrate-active enzymes.</title>
        <authorList>
            <person name="Chen B."/>
            <person name="Liu G."/>
            <person name="Chen Q."/>
            <person name="Wang H."/>
            <person name="Liu L."/>
            <person name="Tang K."/>
        </authorList>
    </citation>
    <scope>NUCLEOTIDE SEQUENCE</scope>
    <source>
        <strain evidence="3">TK19036</strain>
    </source>
</reference>
<keyword evidence="1" id="KW-0812">Transmembrane</keyword>
<dbReference type="EMBL" id="CP120682">
    <property type="protein sequence ID" value="WKN35470.1"/>
    <property type="molecule type" value="Genomic_DNA"/>
</dbReference>
<protein>
    <submittedName>
        <fullName evidence="3">Sulfite exporter TauE/SafE family protein</fullName>
    </submittedName>
</protein>
<dbReference type="AlphaFoldDB" id="A0AA49JFV0"/>
<evidence type="ECO:0000313" key="3">
    <source>
        <dbReference type="EMBL" id="WKN35470.1"/>
    </source>
</evidence>
<evidence type="ECO:0000256" key="1">
    <source>
        <dbReference type="SAM" id="Phobius"/>
    </source>
</evidence>
<organism evidence="3">
    <name type="scientific">Roseihalotalea indica</name>
    <dbReference type="NCBI Taxonomy" id="2867963"/>
    <lineage>
        <taxon>Bacteria</taxon>
        <taxon>Pseudomonadati</taxon>
        <taxon>Bacteroidota</taxon>
        <taxon>Cytophagia</taxon>
        <taxon>Cytophagales</taxon>
        <taxon>Catalimonadaceae</taxon>
        <taxon>Roseihalotalea</taxon>
    </lineage>
</organism>
<dbReference type="InterPro" id="IPR039447">
    <property type="entry name" value="UreH-like_TM_dom"/>
</dbReference>
<sequence>MSILFSAFAVGLVGSFHCIGMCGPIAMALPTIPRTPQRAFSSLIYNAGRLLTYTFLGVLFGFLGKGLAIGGFQQSISIVLGVLMLTTIILPLAWKRQLSPNVHISKSITWVKIRMQRWLQVKTYMARFILGALNGLLPCGLIYLALAGAIAVGDPLQGGLYMFLFGLGTFPAMAVVGFLGSSINVTVRNRMRSAIPVFIFFMGVVFILRGMALDIPYVSPILKFTSASSDITLCR</sequence>
<feature type="transmembrane region" description="Helical" evidence="1">
    <location>
        <begin position="75"/>
        <end position="94"/>
    </location>
</feature>
<feature type="transmembrane region" description="Helical" evidence="1">
    <location>
        <begin position="193"/>
        <end position="212"/>
    </location>
</feature>
<feature type="transmembrane region" description="Helical" evidence="1">
    <location>
        <begin position="50"/>
        <end position="69"/>
    </location>
</feature>
<keyword evidence="1" id="KW-0472">Membrane</keyword>
<feature type="transmembrane region" description="Helical" evidence="1">
    <location>
        <begin position="6"/>
        <end position="29"/>
    </location>
</feature>
<dbReference type="PANTHER" id="PTHR42208">
    <property type="entry name" value="HEAVY METAL TRANSPORTER-RELATED"/>
    <property type="match status" value="1"/>
</dbReference>
<gene>
    <name evidence="3" type="ORF">K4G66_24150</name>
</gene>
<dbReference type="PANTHER" id="PTHR42208:SF1">
    <property type="entry name" value="HEAVY METAL TRANSPORTER"/>
    <property type="match status" value="1"/>
</dbReference>
<feature type="domain" description="Urease accessory protein UreH-like transmembrane" evidence="2">
    <location>
        <begin position="7"/>
        <end position="205"/>
    </location>
</feature>
<reference evidence="3" key="2">
    <citation type="journal article" date="2024" name="Antonie Van Leeuwenhoek">
        <title>Roseihalotalea indica gen. nov., sp. nov., a halophilic Bacteroidetes from mesopelagic Southwest Indian Ocean with higher carbohydrate metabolic potential.</title>
        <authorList>
            <person name="Chen B."/>
            <person name="Zhang M."/>
            <person name="Lin D."/>
            <person name="Ye J."/>
            <person name="Tang K."/>
        </authorList>
    </citation>
    <scope>NUCLEOTIDE SEQUENCE</scope>
    <source>
        <strain evidence="3">TK19036</strain>
    </source>
</reference>
<dbReference type="Pfam" id="PF13386">
    <property type="entry name" value="DsbD_2"/>
    <property type="match status" value="1"/>
</dbReference>
<proteinExistence type="predicted"/>